<dbReference type="PANTHER" id="PTHR35337">
    <property type="entry name" value="SLR1478 PROTEIN"/>
    <property type="match status" value="1"/>
</dbReference>
<dbReference type="RefSeq" id="WP_114118630.1">
    <property type="nucleotide sequence ID" value="NZ_BMHU01000005.1"/>
</dbReference>
<feature type="transmembrane region" description="Helical" evidence="1">
    <location>
        <begin position="100"/>
        <end position="120"/>
    </location>
</feature>
<organism evidence="2 3">
    <name type="scientific">Microbacterium sorbitolivorans</name>
    <dbReference type="NCBI Taxonomy" id="1867410"/>
    <lineage>
        <taxon>Bacteria</taxon>
        <taxon>Bacillati</taxon>
        <taxon>Actinomycetota</taxon>
        <taxon>Actinomycetes</taxon>
        <taxon>Micrococcales</taxon>
        <taxon>Microbacteriaceae</taxon>
        <taxon>Microbacterium</taxon>
    </lineage>
</organism>
<feature type="transmembrane region" description="Helical" evidence="1">
    <location>
        <begin position="285"/>
        <end position="304"/>
    </location>
</feature>
<evidence type="ECO:0000313" key="2">
    <source>
        <dbReference type="EMBL" id="RCK57192.1"/>
    </source>
</evidence>
<keyword evidence="1" id="KW-0472">Membrane</keyword>
<feature type="transmembrane region" description="Helical" evidence="1">
    <location>
        <begin position="255"/>
        <end position="273"/>
    </location>
</feature>
<keyword evidence="1" id="KW-0812">Transmembrane</keyword>
<reference evidence="2 3" key="1">
    <citation type="submission" date="2018-07" db="EMBL/GenBank/DDBJ databases">
        <title>Microbacterium endoborsara sp. nov., a novel actinobacterium isolated from Borszczowia aralocaspica.</title>
        <authorList>
            <person name="An D."/>
        </authorList>
    </citation>
    <scope>NUCLEOTIDE SEQUENCE [LARGE SCALE GENOMIC DNA]</scope>
    <source>
        <strain evidence="2 3">C1.15228</strain>
    </source>
</reference>
<name>A0A367XWK3_9MICO</name>
<comment type="caution">
    <text evidence="2">The sequence shown here is derived from an EMBL/GenBank/DDBJ whole genome shotgun (WGS) entry which is preliminary data.</text>
</comment>
<dbReference type="AlphaFoldDB" id="A0A367XWK3"/>
<dbReference type="EMBL" id="QORO01000005">
    <property type="protein sequence ID" value="RCK57192.1"/>
    <property type="molecule type" value="Genomic_DNA"/>
</dbReference>
<dbReference type="Proteomes" id="UP000253508">
    <property type="component" value="Unassembled WGS sequence"/>
</dbReference>
<dbReference type="PANTHER" id="PTHR35337:SF1">
    <property type="entry name" value="SLR1478 PROTEIN"/>
    <property type="match status" value="1"/>
</dbReference>
<gene>
    <name evidence="2" type="ORF">DTO57_12875</name>
</gene>
<evidence type="ECO:0000313" key="3">
    <source>
        <dbReference type="Proteomes" id="UP000253508"/>
    </source>
</evidence>
<accession>A0A367XWK3</accession>
<protein>
    <submittedName>
        <fullName evidence="2">Stage II sporulation protein M</fullName>
    </submittedName>
</protein>
<proteinExistence type="predicted"/>
<dbReference type="InterPro" id="IPR002798">
    <property type="entry name" value="SpoIIM-like"/>
</dbReference>
<evidence type="ECO:0000256" key="1">
    <source>
        <dbReference type="SAM" id="Phobius"/>
    </source>
</evidence>
<keyword evidence="1" id="KW-1133">Transmembrane helix</keyword>
<keyword evidence="3" id="KW-1185">Reference proteome</keyword>
<dbReference type="Pfam" id="PF01944">
    <property type="entry name" value="SpoIIM"/>
    <property type="match status" value="1"/>
</dbReference>
<sequence length="331" mass="35803">MNLDAMVDERRAEWDRLDALARSAHLTGAETDEFVHLYRAASADLASIKTSVGRSPVADHLSGVLSRARLKLTGAPDNVLRQVPRFFARQLPAALYRIRWLTLAVTGAFLAIAVLIAWWLQQDPAYMATLGDETSLKNYAENEFADYYSDHPESVFAGMVWSNNAWIAAQTIMFGITGIWPVYAIMQNSVGLGTSAAVMNWYGHGDDFILLILPHGLLEMTSIFVAGAAGLRIFWAWIAPGARTRGAALAVEGRALATVVVGLILSLAVSGVIEGFVTRQDWAPTLKIGIGAVALAAFLFYMLVIGGRAARDGETGDLTEYEAGTERLVAG</sequence>
<feature type="transmembrane region" description="Helical" evidence="1">
    <location>
        <begin position="208"/>
        <end position="234"/>
    </location>
</feature>
<dbReference type="OrthoDB" id="5243448at2"/>